<dbReference type="Gene3D" id="3.50.50.60">
    <property type="entry name" value="FAD/NAD(P)-binding domain"/>
    <property type="match status" value="1"/>
</dbReference>
<dbReference type="SUPFAM" id="SSF51905">
    <property type="entry name" value="FAD/NAD(P)-binding domain"/>
    <property type="match status" value="1"/>
</dbReference>
<evidence type="ECO:0000313" key="4">
    <source>
        <dbReference type="Proteomes" id="UP001428817"/>
    </source>
</evidence>
<accession>A0ABP9PRF4</accession>
<dbReference type="PANTHER" id="PTHR13847:SF287">
    <property type="entry name" value="FAD-DEPENDENT OXIDOREDUCTASE DOMAIN-CONTAINING PROTEIN 1"/>
    <property type="match status" value="1"/>
</dbReference>
<dbReference type="Proteomes" id="UP001428817">
    <property type="component" value="Unassembled WGS sequence"/>
</dbReference>
<gene>
    <name evidence="3" type="ORF">GCM10023321_17030</name>
</gene>
<keyword evidence="1" id="KW-0560">Oxidoreductase</keyword>
<dbReference type="InterPro" id="IPR006076">
    <property type="entry name" value="FAD-dep_OxRdtase"/>
</dbReference>
<keyword evidence="4" id="KW-1185">Reference proteome</keyword>
<name>A0ABP9PRF4_9PSEU</name>
<evidence type="ECO:0000313" key="3">
    <source>
        <dbReference type="EMBL" id="GAA5150907.1"/>
    </source>
</evidence>
<dbReference type="RefSeq" id="WP_185064362.1">
    <property type="nucleotide sequence ID" value="NZ_BAABJP010000007.1"/>
</dbReference>
<dbReference type="Gene3D" id="3.30.9.10">
    <property type="entry name" value="D-Amino Acid Oxidase, subunit A, domain 2"/>
    <property type="match status" value="1"/>
</dbReference>
<sequence>MSDVVVVGGGIAGVSIGYELARLGADRVVLVEAESTLAVHSTGRSAATYLPSYGPPPVRALTVASRSRFDRLAAEFELADPLTPRGCLMVATDERSEHALAEELAAQPELVELTAREALDRCRALRPEAVRRAGWDGGGMDIDVLGVHQAYRRGLVARRGSIVTSAPVRSMRPRRGGGWRVVAGEHRLDCDLVVNAAGAWADRVAGMAGVPPAGFTPKRRGVCTAPVDPAAGLGRGDPVVTDTAERWYFRPEGDGVLVSPADADPVEPGDAKPDELHIARALEAVNDVTRLGLRSVRAVWAGLRTFAPDGGPVVGGWPEHPGFAFYAGQGGYGIQMAPALAEFAASVLLGQSPPADIALEPDALAPTRLR</sequence>
<dbReference type="Pfam" id="PF01266">
    <property type="entry name" value="DAO"/>
    <property type="match status" value="1"/>
</dbReference>
<protein>
    <submittedName>
        <fullName evidence="3">FAD-dependent oxidoreductase</fullName>
    </submittedName>
</protein>
<proteinExistence type="predicted"/>
<comment type="caution">
    <text evidence="3">The sequence shown here is derived from an EMBL/GenBank/DDBJ whole genome shotgun (WGS) entry which is preliminary data.</text>
</comment>
<organism evidence="3 4">
    <name type="scientific">Pseudonocardia eucalypti</name>
    <dbReference type="NCBI Taxonomy" id="648755"/>
    <lineage>
        <taxon>Bacteria</taxon>
        <taxon>Bacillati</taxon>
        <taxon>Actinomycetota</taxon>
        <taxon>Actinomycetes</taxon>
        <taxon>Pseudonocardiales</taxon>
        <taxon>Pseudonocardiaceae</taxon>
        <taxon>Pseudonocardia</taxon>
    </lineage>
</organism>
<feature type="domain" description="FAD dependent oxidoreductase" evidence="2">
    <location>
        <begin position="3"/>
        <end position="345"/>
    </location>
</feature>
<evidence type="ECO:0000259" key="2">
    <source>
        <dbReference type="Pfam" id="PF01266"/>
    </source>
</evidence>
<dbReference type="PANTHER" id="PTHR13847">
    <property type="entry name" value="SARCOSINE DEHYDROGENASE-RELATED"/>
    <property type="match status" value="1"/>
</dbReference>
<evidence type="ECO:0000256" key="1">
    <source>
        <dbReference type="ARBA" id="ARBA00023002"/>
    </source>
</evidence>
<dbReference type="EMBL" id="BAABJP010000007">
    <property type="protein sequence ID" value="GAA5150907.1"/>
    <property type="molecule type" value="Genomic_DNA"/>
</dbReference>
<reference evidence="4" key="1">
    <citation type="journal article" date="2019" name="Int. J. Syst. Evol. Microbiol.">
        <title>The Global Catalogue of Microorganisms (GCM) 10K type strain sequencing project: providing services to taxonomists for standard genome sequencing and annotation.</title>
        <authorList>
            <consortium name="The Broad Institute Genomics Platform"/>
            <consortium name="The Broad Institute Genome Sequencing Center for Infectious Disease"/>
            <person name="Wu L."/>
            <person name="Ma J."/>
        </authorList>
    </citation>
    <scope>NUCLEOTIDE SEQUENCE [LARGE SCALE GENOMIC DNA]</scope>
    <source>
        <strain evidence="4">JCM 18303</strain>
    </source>
</reference>
<dbReference type="InterPro" id="IPR036188">
    <property type="entry name" value="FAD/NAD-bd_sf"/>
</dbReference>